<dbReference type="InterPro" id="IPR050373">
    <property type="entry name" value="Fibrinogen_C-term_domain"/>
</dbReference>
<evidence type="ECO:0000256" key="1">
    <source>
        <dbReference type="ARBA" id="ARBA00023157"/>
    </source>
</evidence>
<dbReference type="GO" id="GO:0005615">
    <property type="term" value="C:extracellular space"/>
    <property type="evidence" value="ECO:0007669"/>
    <property type="project" value="TreeGrafter"/>
</dbReference>
<dbReference type="InterPro" id="IPR014716">
    <property type="entry name" value="Fibrinogen_a/b/g_C_1"/>
</dbReference>
<gene>
    <name evidence="4" type="ORF">AALO_G00096700</name>
</gene>
<dbReference type="PROSITE" id="PS51406">
    <property type="entry name" value="FIBRINOGEN_C_2"/>
    <property type="match status" value="1"/>
</dbReference>
<dbReference type="FunFam" id="3.90.215.10:FF:000001">
    <property type="entry name" value="Tenascin isoform 1"/>
    <property type="match status" value="1"/>
</dbReference>
<feature type="signal peptide" evidence="2">
    <location>
        <begin position="1"/>
        <end position="17"/>
    </location>
</feature>
<dbReference type="PANTHER" id="PTHR19143:SF225">
    <property type="entry name" value="MICROFIBRIL-ASSOCIATED GLYCOPROTEIN 4"/>
    <property type="match status" value="1"/>
</dbReference>
<sequence>MMIQCAVLLLLPLLGQCALVCSPTDCAELWRSCSSISGVQTIYPNGADSAVTVYCDMGCENNTKGGWTVFQRRLDGTVTFFRSWEEYKKGFGFACGEYWLGLDFLHQLTRNKAYELRVDMEDFEGNRAFARYSSFSVASEEEGYKLTVSGFTNGGAGDSLSYHNGQKFSTFDKDHKDCANTYLGGHWYNSCHYSNPNGIYAHGPTKLFAIGVNWLSFKGHYYSLKSFTMKIRPLA</sequence>
<dbReference type="GO" id="GO:0048251">
    <property type="term" value="P:elastic fiber assembly"/>
    <property type="evidence" value="ECO:0007669"/>
    <property type="project" value="TreeGrafter"/>
</dbReference>
<feature type="chain" id="PRO_5043439744" description="Fibrinogen C-terminal domain-containing protein" evidence="2">
    <location>
        <begin position="18"/>
        <end position="235"/>
    </location>
</feature>
<keyword evidence="2" id="KW-0732">Signal</keyword>
<dbReference type="SMART" id="SM00186">
    <property type="entry name" value="FBG"/>
    <property type="match status" value="1"/>
</dbReference>
<dbReference type="Pfam" id="PF00147">
    <property type="entry name" value="Fibrinogen_C"/>
    <property type="match status" value="1"/>
</dbReference>
<dbReference type="AlphaFoldDB" id="A0AAV6GTW8"/>
<evidence type="ECO:0000256" key="2">
    <source>
        <dbReference type="SAM" id="SignalP"/>
    </source>
</evidence>
<evidence type="ECO:0000313" key="4">
    <source>
        <dbReference type="EMBL" id="KAG5278234.1"/>
    </source>
</evidence>
<dbReference type="CDD" id="cd00087">
    <property type="entry name" value="FReD"/>
    <property type="match status" value="1"/>
</dbReference>
<keyword evidence="5" id="KW-1185">Reference proteome</keyword>
<organism evidence="4 5">
    <name type="scientific">Alosa alosa</name>
    <name type="common">allis shad</name>
    <dbReference type="NCBI Taxonomy" id="278164"/>
    <lineage>
        <taxon>Eukaryota</taxon>
        <taxon>Metazoa</taxon>
        <taxon>Chordata</taxon>
        <taxon>Craniata</taxon>
        <taxon>Vertebrata</taxon>
        <taxon>Euteleostomi</taxon>
        <taxon>Actinopterygii</taxon>
        <taxon>Neopterygii</taxon>
        <taxon>Teleostei</taxon>
        <taxon>Clupei</taxon>
        <taxon>Clupeiformes</taxon>
        <taxon>Clupeoidei</taxon>
        <taxon>Clupeidae</taxon>
        <taxon>Alosa</taxon>
    </lineage>
</organism>
<dbReference type="InterPro" id="IPR002181">
    <property type="entry name" value="Fibrinogen_a/b/g_C_dom"/>
</dbReference>
<feature type="domain" description="Fibrinogen C-terminal" evidence="3">
    <location>
        <begin position="17"/>
        <end position="235"/>
    </location>
</feature>
<protein>
    <recommendedName>
        <fullName evidence="3">Fibrinogen C-terminal domain-containing protein</fullName>
    </recommendedName>
</protein>
<dbReference type="Gene3D" id="3.90.215.10">
    <property type="entry name" value="Gamma Fibrinogen, chain A, domain 1"/>
    <property type="match status" value="1"/>
</dbReference>
<dbReference type="PANTHER" id="PTHR19143">
    <property type="entry name" value="FIBRINOGEN/TENASCIN/ANGIOPOEITIN"/>
    <property type="match status" value="1"/>
</dbReference>
<dbReference type="InterPro" id="IPR036056">
    <property type="entry name" value="Fibrinogen-like_C"/>
</dbReference>
<evidence type="ECO:0000259" key="3">
    <source>
        <dbReference type="PROSITE" id="PS51406"/>
    </source>
</evidence>
<keyword evidence="1" id="KW-1015">Disulfide bond</keyword>
<reference evidence="4" key="1">
    <citation type="submission" date="2020-10" db="EMBL/GenBank/DDBJ databases">
        <title>Chromosome-scale genome assembly of the Allis shad, Alosa alosa.</title>
        <authorList>
            <person name="Margot Z."/>
            <person name="Christophe K."/>
            <person name="Cabau C."/>
            <person name="Louis A."/>
            <person name="Berthelot C."/>
            <person name="Parey E."/>
            <person name="Roest Crollius H."/>
            <person name="Montfort J."/>
            <person name="Robinson-Rechavi M."/>
            <person name="Bucao C."/>
            <person name="Bouchez O."/>
            <person name="Gislard M."/>
            <person name="Lluch J."/>
            <person name="Milhes M."/>
            <person name="Lampietro C."/>
            <person name="Lopez Roques C."/>
            <person name="Donnadieu C."/>
            <person name="Braasch I."/>
            <person name="Desvignes T."/>
            <person name="Postlethwait J."/>
            <person name="Bobe J."/>
            <person name="Guiguen Y."/>
        </authorList>
    </citation>
    <scope>NUCLEOTIDE SEQUENCE</scope>
    <source>
        <strain evidence="4">M-15738</strain>
        <tissue evidence="4">Blood</tissue>
    </source>
</reference>
<name>A0AAV6GTW8_9TELE</name>
<dbReference type="EMBL" id="JADWDJ010000007">
    <property type="protein sequence ID" value="KAG5278234.1"/>
    <property type="molecule type" value="Genomic_DNA"/>
</dbReference>
<dbReference type="Proteomes" id="UP000823561">
    <property type="component" value="Chromosome 7"/>
</dbReference>
<proteinExistence type="predicted"/>
<evidence type="ECO:0000313" key="5">
    <source>
        <dbReference type="Proteomes" id="UP000823561"/>
    </source>
</evidence>
<accession>A0AAV6GTW8</accession>
<comment type="caution">
    <text evidence="4">The sequence shown here is derived from an EMBL/GenBank/DDBJ whole genome shotgun (WGS) entry which is preliminary data.</text>
</comment>
<dbReference type="SUPFAM" id="SSF56496">
    <property type="entry name" value="Fibrinogen C-terminal domain-like"/>
    <property type="match status" value="1"/>
</dbReference>